<dbReference type="KEGG" id="tbg:TbgDal_V1250"/>
<dbReference type="PANTHER" id="PTHR13544:SF0">
    <property type="entry name" value="THIOREDOXIN REDUCTASE-LIKE SELENOPROTEIN T"/>
    <property type="match status" value="1"/>
</dbReference>
<dbReference type="AlphaFoldDB" id="C9ZNK9"/>
<protein>
    <recommendedName>
        <fullName evidence="5">Selenoprotein T</fullName>
    </recommendedName>
</protein>
<accession>C9ZNK9</accession>
<evidence type="ECO:0000256" key="1">
    <source>
        <dbReference type="ARBA" id="ARBA00022729"/>
    </source>
</evidence>
<sequence length="65" mass="6734">MVVGAGFMMNMVASSLLQSGAFEVYLNGSLIYSKLETGAVPTAETLADHILRQIISGTAAGTRTA</sequence>
<dbReference type="InterPro" id="IPR036249">
    <property type="entry name" value="Thioredoxin-like_sf"/>
</dbReference>
<dbReference type="EMBL" id="FN554968">
    <property type="protein sequence ID" value="CBH10987.1"/>
    <property type="molecule type" value="Genomic_DNA"/>
</dbReference>
<dbReference type="NCBIfam" id="TIGR02174">
    <property type="entry name" value="CXXU_selWTH"/>
    <property type="match status" value="1"/>
</dbReference>
<dbReference type="InterPro" id="IPR011893">
    <property type="entry name" value="Selenoprotein_Rdx-typ"/>
</dbReference>
<dbReference type="GO" id="GO:0004791">
    <property type="term" value="F:thioredoxin-disulfide reductase (NADPH) activity"/>
    <property type="evidence" value="ECO:0007669"/>
    <property type="project" value="TreeGrafter"/>
</dbReference>
<evidence type="ECO:0008006" key="5">
    <source>
        <dbReference type="Google" id="ProtNLM"/>
    </source>
</evidence>
<dbReference type="InterPro" id="IPR019389">
    <property type="entry name" value="Selenoprotein_T"/>
</dbReference>
<name>C9ZNK9_TRYB9</name>
<dbReference type="Pfam" id="PF10262">
    <property type="entry name" value="Rdx"/>
    <property type="match status" value="1"/>
</dbReference>
<dbReference type="GO" id="GO:0005789">
    <property type="term" value="C:endoplasmic reticulum membrane"/>
    <property type="evidence" value="ECO:0007669"/>
    <property type="project" value="TreeGrafter"/>
</dbReference>
<keyword evidence="1" id="KW-0732">Signal</keyword>
<dbReference type="Gene3D" id="3.40.30.10">
    <property type="entry name" value="Glutaredoxin"/>
    <property type="match status" value="1"/>
</dbReference>
<dbReference type="RefSeq" id="XP_011773274.1">
    <property type="nucleotide sequence ID" value="XM_011774972.1"/>
</dbReference>
<organism evidence="3 4">
    <name type="scientific">Trypanosoma brucei gambiense (strain MHOM/CI/86/DAL972)</name>
    <dbReference type="NCBI Taxonomy" id="679716"/>
    <lineage>
        <taxon>Eukaryota</taxon>
        <taxon>Discoba</taxon>
        <taxon>Euglenozoa</taxon>
        <taxon>Kinetoplastea</taxon>
        <taxon>Metakinetoplastina</taxon>
        <taxon>Trypanosomatida</taxon>
        <taxon>Trypanosomatidae</taxon>
        <taxon>Trypanosoma</taxon>
    </lineage>
</organism>
<gene>
    <name evidence="3" type="ORF">TbgDal_V1250</name>
</gene>
<reference evidence="4" key="1">
    <citation type="journal article" date="2010" name="PLoS Negl. Trop. Dis.">
        <title>The genome sequence of Trypanosoma brucei gambiense, causative agent of chronic human african trypanosomiasis.</title>
        <authorList>
            <person name="Jackson A.P."/>
            <person name="Sanders M."/>
            <person name="Berry A."/>
            <person name="McQuillan J."/>
            <person name="Aslett M.A."/>
            <person name="Quail M.A."/>
            <person name="Chukualim B."/>
            <person name="Capewell P."/>
            <person name="MacLeod A."/>
            <person name="Melville S.E."/>
            <person name="Gibson W."/>
            <person name="Barry J.D."/>
            <person name="Berriman M."/>
            <person name="Hertz-Fowler C."/>
        </authorList>
    </citation>
    <scope>NUCLEOTIDE SEQUENCE [LARGE SCALE GENOMIC DNA]</scope>
    <source>
        <strain evidence="4">MHOM/CI/86/DAL972</strain>
    </source>
</reference>
<dbReference type="GO" id="GO:0045454">
    <property type="term" value="P:cell redox homeostasis"/>
    <property type="evidence" value="ECO:0007669"/>
    <property type="project" value="TreeGrafter"/>
</dbReference>
<dbReference type="Proteomes" id="UP000002316">
    <property type="component" value="Chromosome 5"/>
</dbReference>
<dbReference type="GeneID" id="23861099"/>
<dbReference type="SUPFAM" id="SSF52833">
    <property type="entry name" value="Thioredoxin-like"/>
    <property type="match status" value="1"/>
</dbReference>
<evidence type="ECO:0000313" key="3">
    <source>
        <dbReference type="EMBL" id="CBH10987.1"/>
    </source>
</evidence>
<evidence type="ECO:0000313" key="4">
    <source>
        <dbReference type="Proteomes" id="UP000002316"/>
    </source>
</evidence>
<proteinExistence type="predicted"/>
<keyword evidence="2" id="KW-0676">Redox-active center</keyword>
<dbReference type="PANTHER" id="PTHR13544">
    <property type="entry name" value="SELENOPROTEIN T"/>
    <property type="match status" value="1"/>
</dbReference>
<evidence type="ECO:0000256" key="2">
    <source>
        <dbReference type="ARBA" id="ARBA00023284"/>
    </source>
</evidence>
<dbReference type="OrthoDB" id="60822at2759"/>